<dbReference type="SUPFAM" id="SSF158446">
    <property type="entry name" value="IVS-encoded protein-like"/>
    <property type="match status" value="1"/>
</dbReference>
<dbReference type="InterPro" id="IPR036583">
    <property type="entry name" value="23S_rRNA_IVS_sf"/>
</dbReference>
<dbReference type="Proteomes" id="UP000178892">
    <property type="component" value="Unassembled WGS sequence"/>
</dbReference>
<comment type="caution">
    <text evidence="1">The sequence shown here is derived from an EMBL/GenBank/DDBJ whole genome shotgun (WGS) entry which is preliminary data.</text>
</comment>
<dbReference type="InterPro" id="IPR012657">
    <property type="entry name" value="23S_rRNA-intervening_sequence"/>
</dbReference>
<name>A0A1F5NTC0_9BACT</name>
<proteinExistence type="predicted"/>
<dbReference type="EMBL" id="MFEL01000014">
    <property type="protein sequence ID" value="OGE80925.1"/>
    <property type="molecule type" value="Genomic_DNA"/>
</dbReference>
<dbReference type="CDD" id="cd16377">
    <property type="entry name" value="23S_rRNA_IVP_like"/>
    <property type="match status" value="1"/>
</dbReference>
<sequence length="119" mass="13977">MDEKYHEKLKRIMDEYVHLIYKLTKTFPKDELFGVVSQLRRAALSVILNYIEGYARLKNKININFLEISYGSLQESKYLVQFSFAEGYLLENDFRRADILASEIGAMLWATLNNKRSDT</sequence>
<reference evidence="1 2" key="1">
    <citation type="journal article" date="2016" name="Nat. Commun.">
        <title>Thousands of microbial genomes shed light on interconnected biogeochemical processes in an aquifer system.</title>
        <authorList>
            <person name="Anantharaman K."/>
            <person name="Brown C.T."/>
            <person name="Hug L.A."/>
            <person name="Sharon I."/>
            <person name="Castelle C.J."/>
            <person name="Probst A.J."/>
            <person name="Thomas B.C."/>
            <person name="Singh A."/>
            <person name="Wilkins M.J."/>
            <person name="Karaoz U."/>
            <person name="Brodie E.L."/>
            <person name="Williams K.H."/>
            <person name="Hubbard S.S."/>
            <person name="Banfield J.F."/>
        </authorList>
    </citation>
    <scope>NUCLEOTIDE SEQUENCE [LARGE SCALE GENOMIC DNA]</scope>
</reference>
<protein>
    <recommendedName>
        <fullName evidence="3">Four helix bundle protein</fullName>
    </recommendedName>
</protein>
<accession>A0A1F5NTC0</accession>
<dbReference type="NCBIfam" id="TIGR02436">
    <property type="entry name" value="four helix bundle protein"/>
    <property type="match status" value="1"/>
</dbReference>
<dbReference type="PANTHER" id="PTHR38471">
    <property type="entry name" value="FOUR HELIX BUNDLE PROTEIN"/>
    <property type="match status" value="1"/>
</dbReference>
<dbReference type="STRING" id="1817825.A2720_00475"/>
<dbReference type="Pfam" id="PF05635">
    <property type="entry name" value="23S_rRNA_IVP"/>
    <property type="match status" value="1"/>
</dbReference>
<organism evidence="1 2">
    <name type="scientific">Candidatus Doudnabacteria bacterium RIFCSPHIGHO2_01_FULL_46_24</name>
    <dbReference type="NCBI Taxonomy" id="1817825"/>
    <lineage>
        <taxon>Bacteria</taxon>
        <taxon>Candidatus Doudnaibacteriota</taxon>
    </lineage>
</organism>
<gene>
    <name evidence="1" type="ORF">A2720_00475</name>
</gene>
<evidence type="ECO:0000313" key="2">
    <source>
        <dbReference type="Proteomes" id="UP000178892"/>
    </source>
</evidence>
<dbReference type="Gene3D" id="1.20.1440.60">
    <property type="entry name" value="23S rRNA-intervening sequence"/>
    <property type="match status" value="1"/>
</dbReference>
<evidence type="ECO:0000313" key="1">
    <source>
        <dbReference type="EMBL" id="OGE80925.1"/>
    </source>
</evidence>
<evidence type="ECO:0008006" key="3">
    <source>
        <dbReference type="Google" id="ProtNLM"/>
    </source>
</evidence>
<dbReference type="PANTHER" id="PTHR38471:SF2">
    <property type="entry name" value="FOUR HELIX BUNDLE PROTEIN"/>
    <property type="match status" value="1"/>
</dbReference>
<dbReference type="AlphaFoldDB" id="A0A1F5NTC0"/>